<feature type="compositionally biased region" description="Basic and acidic residues" evidence="34">
    <location>
        <begin position="475"/>
        <end position="495"/>
    </location>
</feature>
<evidence type="ECO:0000256" key="24">
    <source>
        <dbReference type="ARBA" id="ARBA00047418"/>
    </source>
</evidence>
<keyword evidence="9" id="KW-0597">Phosphoprotein</keyword>
<comment type="function">
    <text evidence="29">Catalyzes the 2 serial methylation steps for the conversion of the 7-monomethylguanosine (m(7)G) caps of snRNAs and snoRNAs to a 2,2,7-trimethylguanosine (m(2,2,7)G) cap structure. The enzyme is specific for guanine, and N7 methylation must precede N2 methylation. Hypermethylation of the m7G cap of U snRNAs leads to their concentration in nuclear foci, their colocalization with coilin and the formation of canonical Cajal bodies (CBs). Plays a role in transcriptional regulation.</text>
</comment>
<dbReference type="GO" id="GO:0015030">
    <property type="term" value="C:Cajal body"/>
    <property type="evidence" value="ECO:0007669"/>
    <property type="project" value="UniProtKB-SubCell"/>
</dbReference>
<feature type="region of interest" description="Disordered" evidence="34">
    <location>
        <begin position="1026"/>
        <end position="1049"/>
    </location>
</feature>
<feature type="compositionally biased region" description="Acidic residues" evidence="34">
    <location>
        <begin position="1039"/>
        <end position="1049"/>
    </location>
</feature>
<evidence type="ECO:0000256" key="18">
    <source>
        <dbReference type="ARBA" id="ARBA00023004"/>
    </source>
</evidence>
<keyword evidence="13" id="KW-0949">S-adenosyl-L-methionine</keyword>
<feature type="compositionally biased region" description="Basic residues" evidence="34">
    <location>
        <begin position="441"/>
        <end position="451"/>
    </location>
</feature>
<proteinExistence type="inferred from homology"/>
<keyword evidence="10" id="KW-0489">Methyltransferase</keyword>
<dbReference type="InterPro" id="IPR029063">
    <property type="entry name" value="SAM-dependent_MTases_sf"/>
</dbReference>
<dbReference type="Pfam" id="PF09445">
    <property type="entry name" value="Methyltransf_15"/>
    <property type="match status" value="1"/>
</dbReference>
<name>A0A1J1HST3_9DIPT</name>
<feature type="compositionally biased region" description="Polar residues" evidence="34">
    <location>
        <begin position="653"/>
        <end position="665"/>
    </location>
</feature>
<dbReference type="Gene3D" id="1.20.120.1770">
    <property type="match status" value="1"/>
</dbReference>
<protein>
    <recommendedName>
        <fullName evidence="6">Trimethylguanosine synthase</fullName>
    </recommendedName>
    <alternativeName>
        <fullName evidence="28">Cap-specific guanine-N(2) methyltransferase</fullName>
    </alternativeName>
    <alternativeName>
        <fullName evidence="31">Nuclear receptor coactivator 6-interacting protein</fullName>
    </alternativeName>
    <alternativeName>
        <fullName evidence="32">PRIP-interacting protein with methyltransferase motif</fullName>
    </alternativeName>
</protein>
<keyword evidence="20 35" id="KW-0472">Membrane</keyword>
<evidence type="ECO:0000256" key="26">
    <source>
        <dbReference type="ARBA" id="ARBA00048763"/>
    </source>
</evidence>
<evidence type="ECO:0000313" key="37">
    <source>
        <dbReference type="EMBL" id="CRK90436.1"/>
    </source>
</evidence>
<keyword evidence="12" id="KW-0808">Transferase</keyword>
<feature type="transmembrane region" description="Helical" evidence="35">
    <location>
        <begin position="2031"/>
        <end position="2052"/>
    </location>
</feature>
<feature type="compositionally biased region" description="Basic and acidic residues" evidence="34">
    <location>
        <begin position="358"/>
        <end position="373"/>
    </location>
</feature>
<keyword evidence="38" id="KW-1185">Reference proteome</keyword>
<dbReference type="GO" id="GO:0071164">
    <property type="term" value="F:RNA cap trimethylguanosine synthase activity"/>
    <property type="evidence" value="ECO:0007669"/>
    <property type="project" value="TreeGrafter"/>
</dbReference>
<evidence type="ECO:0000256" key="33">
    <source>
        <dbReference type="SAM" id="Coils"/>
    </source>
</evidence>
<evidence type="ECO:0000256" key="17">
    <source>
        <dbReference type="ARBA" id="ARBA00022989"/>
    </source>
</evidence>
<evidence type="ECO:0000256" key="5">
    <source>
        <dbReference type="ARBA" id="ARBA00004604"/>
    </source>
</evidence>
<keyword evidence="22" id="KW-0539">Nucleus</keyword>
<dbReference type="Gene3D" id="3.40.50.150">
    <property type="entry name" value="Vaccinia Virus protein VP39"/>
    <property type="match status" value="1"/>
</dbReference>
<evidence type="ECO:0000256" key="34">
    <source>
        <dbReference type="SAM" id="MobiDB-lite"/>
    </source>
</evidence>
<keyword evidence="21" id="KW-0804">Transcription</keyword>
<evidence type="ECO:0000256" key="27">
    <source>
        <dbReference type="ARBA" id="ARBA00049075"/>
    </source>
</evidence>
<feature type="transmembrane region" description="Helical" evidence="35">
    <location>
        <begin position="1991"/>
        <end position="2011"/>
    </location>
</feature>
<feature type="region of interest" description="Disordered" evidence="34">
    <location>
        <begin position="318"/>
        <end position="396"/>
    </location>
</feature>
<evidence type="ECO:0000256" key="21">
    <source>
        <dbReference type="ARBA" id="ARBA00023163"/>
    </source>
</evidence>
<feature type="coiled-coil region" evidence="33">
    <location>
        <begin position="1446"/>
        <end position="1539"/>
    </location>
</feature>
<dbReference type="OrthoDB" id="194443at2759"/>
<dbReference type="CDD" id="cd08764">
    <property type="entry name" value="Cyt_b561_CG1275_like"/>
    <property type="match status" value="1"/>
</dbReference>
<dbReference type="GO" id="GO:0016020">
    <property type="term" value="C:membrane"/>
    <property type="evidence" value="ECO:0007669"/>
    <property type="project" value="UniProtKB-SubCell"/>
</dbReference>
<evidence type="ECO:0000256" key="20">
    <source>
        <dbReference type="ARBA" id="ARBA00023136"/>
    </source>
</evidence>
<dbReference type="GO" id="GO:0046872">
    <property type="term" value="F:metal ion binding"/>
    <property type="evidence" value="ECO:0007669"/>
    <property type="project" value="UniProtKB-KW"/>
</dbReference>
<feature type="coiled-coil region" evidence="33">
    <location>
        <begin position="1785"/>
        <end position="1812"/>
    </location>
</feature>
<evidence type="ECO:0000256" key="1">
    <source>
        <dbReference type="ARBA" id="ARBA00001970"/>
    </source>
</evidence>
<evidence type="ECO:0000256" key="11">
    <source>
        <dbReference type="ARBA" id="ARBA00022617"/>
    </source>
</evidence>
<evidence type="ECO:0000256" key="22">
    <source>
        <dbReference type="ARBA" id="ARBA00023242"/>
    </source>
</evidence>
<keyword evidence="15" id="KW-0479">Metal-binding</keyword>
<dbReference type="EMBL" id="CVRI01000019">
    <property type="protein sequence ID" value="CRK90436.1"/>
    <property type="molecule type" value="Genomic_DNA"/>
</dbReference>
<feature type="domain" description="Cytochrome b561" evidence="36">
    <location>
        <begin position="1995"/>
        <end position="2202"/>
    </location>
</feature>
<evidence type="ECO:0000259" key="36">
    <source>
        <dbReference type="PROSITE" id="PS50939"/>
    </source>
</evidence>
<comment type="catalytic activity">
    <reaction evidence="24">
        <text>a 5'-end (N(2),N(7)-dimethyl 5'-triphosphoguanosine)-ribonucleoside in snoRNA + S-adenosyl-L-methionine = a 5'-end (N(2),N(2),N(7)-trimethyl 5'-triphosphoguanosine)-ribonucleoside in snoRNA + S-adenosyl-L-homocysteine + H(+)</text>
        <dbReference type="Rhea" id="RHEA:78507"/>
        <dbReference type="Rhea" id="RHEA-COMP:19088"/>
        <dbReference type="Rhea" id="RHEA-COMP:19090"/>
        <dbReference type="ChEBI" id="CHEBI:15378"/>
        <dbReference type="ChEBI" id="CHEBI:57856"/>
        <dbReference type="ChEBI" id="CHEBI:59789"/>
        <dbReference type="ChEBI" id="CHEBI:167623"/>
        <dbReference type="ChEBI" id="CHEBI:172880"/>
    </reaction>
    <physiologicalReaction direction="left-to-right" evidence="24">
        <dbReference type="Rhea" id="RHEA:78508"/>
    </physiologicalReaction>
</comment>
<dbReference type="STRING" id="568069.A0A1J1HST3"/>
<dbReference type="InterPro" id="IPR019012">
    <property type="entry name" value="RNA_cap_Gua-N2-MeTrfase"/>
</dbReference>
<comment type="subcellular location">
    <subcellularLocation>
        <location evidence="4">Cytoplasm</location>
    </subcellularLocation>
    <subcellularLocation>
        <location evidence="2">Membrane</location>
        <topology evidence="2">Multi-pass membrane protein</topology>
    </subcellularLocation>
    <subcellularLocation>
        <location evidence="3">Nucleus</location>
        <location evidence="3">Cajal body</location>
    </subcellularLocation>
    <subcellularLocation>
        <location evidence="5">Nucleus</location>
        <location evidence="5">Nucleolus</location>
    </subcellularLocation>
</comment>
<accession>A0A1J1HST3</accession>
<comment type="catalytic activity">
    <reaction evidence="25">
        <text>a 5'-end (N(7)-methyl 5'-triphosphoguanosine)-ribonucleoside in snoRNA + S-adenosyl-L-methionine = a 5'-end (N(2),N(7)-dimethyl 5'-triphosphoguanosine)-ribonucleoside in snoRNA + S-adenosyl-L-homocysteine + H(+)</text>
        <dbReference type="Rhea" id="RHEA:78475"/>
        <dbReference type="Rhea" id="RHEA-COMP:19086"/>
        <dbReference type="Rhea" id="RHEA-COMP:19088"/>
        <dbReference type="ChEBI" id="CHEBI:15378"/>
        <dbReference type="ChEBI" id="CHEBI:57856"/>
        <dbReference type="ChEBI" id="CHEBI:59789"/>
        <dbReference type="ChEBI" id="CHEBI:156461"/>
        <dbReference type="ChEBI" id="CHEBI:172880"/>
    </reaction>
    <physiologicalReaction direction="left-to-right" evidence="25">
        <dbReference type="Rhea" id="RHEA:78476"/>
    </physiologicalReaction>
</comment>
<keyword evidence="11" id="KW-0349">Heme</keyword>
<evidence type="ECO:0000256" key="35">
    <source>
        <dbReference type="SAM" id="Phobius"/>
    </source>
</evidence>
<evidence type="ECO:0000256" key="9">
    <source>
        <dbReference type="ARBA" id="ARBA00022553"/>
    </source>
</evidence>
<keyword evidence="17 35" id="KW-1133">Transmembrane helix</keyword>
<feature type="compositionally biased region" description="Low complexity" evidence="34">
    <location>
        <begin position="318"/>
        <end position="327"/>
    </location>
</feature>
<evidence type="ECO:0000256" key="2">
    <source>
        <dbReference type="ARBA" id="ARBA00004141"/>
    </source>
</evidence>
<feature type="region of interest" description="Disordered" evidence="34">
    <location>
        <begin position="428"/>
        <end position="457"/>
    </location>
</feature>
<evidence type="ECO:0000256" key="6">
    <source>
        <dbReference type="ARBA" id="ARBA00018517"/>
    </source>
</evidence>
<evidence type="ECO:0000256" key="4">
    <source>
        <dbReference type="ARBA" id="ARBA00004496"/>
    </source>
</evidence>
<dbReference type="Pfam" id="PF03188">
    <property type="entry name" value="Cytochrom_B561"/>
    <property type="match status" value="1"/>
</dbReference>
<evidence type="ECO:0000256" key="12">
    <source>
        <dbReference type="ARBA" id="ARBA00022679"/>
    </source>
</evidence>
<dbReference type="SMART" id="SM00665">
    <property type="entry name" value="B561"/>
    <property type="match status" value="1"/>
</dbReference>
<evidence type="ECO:0000256" key="29">
    <source>
        <dbReference type="ARBA" id="ARBA00057179"/>
    </source>
</evidence>
<feature type="region of interest" description="Disordered" evidence="34">
    <location>
        <begin position="695"/>
        <end position="718"/>
    </location>
</feature>
<dbReference type="InterPro" id="IPR027417">
    <property type="entry name" value="P-loop_NTPase"/>
</dbReference>
<feature type="compositionally biased region" description="Basic and acidic residues" evidence="34">
    <location>
        <begin position="546"/>
        <end position="556"/>
    </location>
</feature>
<dbReference type="SUPFAM" id="SSF53335">
    <property type="entry name" value="S-adenosyl-L-methionine-dependent methyltransferases"/>
    <property type="match status" value="1"/>
</dbReference>
<comment type="catalytic activity">
    <reaction evidence="26">
        <text>a 5'-end (N(2),N(7)-dimethyl 5'-triphosphoguanosine)-ribonucleoside in snRNA + S-adenosyl-L-methionine = a 5'-end (N(2),N(2),N(7)-trimethyl 5'-triphosphoguanosine)-ribonucleoside in snRNA + S-adenosyl-L-homocysteine + H(+)</text>
        <dbReference type="Rhea" id="RHEA:78479"/>
        <dbReference type="Rhea" id="RHEA-COMP:19087"/>
        <dbReference type="Rhea" id="RHEA-COMP:19089"/>
        <dbReference type="ChEBI" id="CHEBI:15378"/>
        <dbReference type="ChEBI" id="CHEBI:57856"/>
        <dbReference type="ChEBI" id="CHEBI:59789"/>
        <dbReference type="ChEBI" id="CHEBI:167623"/>
        <dbReference type="ChEBI" id="CHEBI:172880"/>
    </reaction>
    <physiologicalReaction direction="left-to-right" evidence="26">
        <dbReference type="Rhea" id="RHEA:78480"/>
    </physiologicalReaction>
</comment>
<reference evidence="37 38" key="1">
    <citation type="submission" date="2015-04" db="EMBL/GenBank/DDBJ databases">
        <authorList>
            <person name="Syromyatnikov M.Y."/>
            <person name="Popov V.N."/>
        </authorList>
    </citation>
    <scope>NUCLEOTIDE SEQUENCE [LARGE SCALE GENOMIC DNA]</scope>
</reference>
<dbReference type="PROSITE" id="PS50939">
    <property type="entry name" value="CYTOCHROME_B561"/>
    <property type="match status" value="1"/>
</dbReference>
<evidence type="ECO:0000256" key="23">
    <source>
        <dbReference type="ARBA" id="ARBA00025783"/>
    </source>
</evidence>
<evidence type="ECO:0000256" key="7">
    <source>
        <dbReference type="ARBA" id="ARBA00022448"/>
    </source>
</evidence>
<feature type="transmembrane region" description="Helical" evidence="35">
    <location>
        <begin position="2104"/>
        <end position="2126"/>
    </location>
</feature>
<comment type="catalytic activity">
    <reaction evidence="27">
        <text>a 5'-end (N(7)-methyl 5'-triphosphoguanosine)-ribonucleoside in snRNA + S-adenosyl-L-methionine = a 5'-end (N(2),N(7)-dimethyl 5'-triphosphoguanosine)-ribonucleoside in snRNA + S-adenosyl-L-homocysteine + H(+)</text>
        <dbReference type="Rhea" id="RHEA:78471"/>
        <dbReference type="Rhea" id="RHEA-COMP:19085"/>
        <dbReference type="Rhea" id="RHEA-COMP:19087"/>
        <dbReference type="ChEBI" id="CHEBI:15378"/>
        <dbReference type="ChEBI" id="CHEBI:57856"/>
        <dbReference type="ChEBI" id="CHEBI:59789"/>
        <dbReference type="ChEBI" id="CHEBI:156461"/>
        <dbReference type="ChEBI" id="CHEBI:172880"/>
    </reaction>
    <physiologicalReaction direction="left-to-right" evidence="27">
        <dbReference type="Rhea" id="RHEA:78472"/>
    </physiologicalReaction>
</comment>
<feature type="transmembrane region" description="Helical" evidence="35">
    <location>
        <begin position="2180"/>
        <end position="2201"/>
    </location>
</feature>
<evidence type="ECO:0000256" key="25">
    <source>
        <dbReference type="ARBA" id="ARBA00048740"/>
    </source>
</evidence>
<dbReference type="FunFam" id="1.20.120.1770:FF:000001">
    <property type="entry name" value="Cytochrome b reductase 1"/>
    <property type="match status" value="1"/>
</dbReference>
<evidence type="ECO:0000256" key="10">
    <source>
        <dbReference type="ARBA" id="ARBA00022603"/>
    </source>
</evidence>
<dbReference type="FunFam" id="3.40.50.150:FF:000066">
    <property type="entry name" value="Trimethylguanosine synthase 1"/>
    <property type="match status" value="1"/>
</dbReference>
<keyword evidence="18" id="KW-0408">Iron</keyword>
<dbReference type="PANTHER" id="PTHR14741">
    <property type="entry name" value="S-ADENOSYLMETHIONINE-DEPENDENT METHYLTRANSFERASE RELATED"/>
    <property type="match status" value="1"/>
</dbReference>
<evidence type="ECO:0000256" key="3">
    <source>
        <dbReference type="ARBA" id="ARBA00004408"/>
    </source>
</evidence>
<sequence length="2223" mass="253297">MSGDREILAEIHLNHPAAPEHHVVCICTRIFLKNVFYVYASTLGTEDASEADDVFNETAELHVFREKVKSSHDNEADNDANSCYYSASHTEHTDTYYSTDEHEVLQHTKLHSSDSGADLSEKNMLEKHMESISDEYHRRNSKQHQDEEDISREYHHERNNSLPELFNDDAHVIGWEKYWAKNGERLIWQTWIEKYIDYINPDFLSGMPPLEGEPSSAEGAASFSFEPKDVSMMENSQNNTEIVVSPPGRLSNDDLLGNGWNPLSPASTVNTQRRRYDNENLLSPRCESVNSSIPLTIGTTVTDSMTNVTRMTISSFDFGSSHVSSESTPLTTPTDSNSVSSFSESEESDNPLTTRFSADCDKLLTTKHNKEEEEKGDDVPPPTGNDSEESWQKRWQSHAQEQYVKHYNEFMEAHRMLQQEMCSSFKSDTGFLPGENSGKFNKQRRKRSSRKKNSESLHRLVANLNLKTDLAKFIQPHDGKAEEVVDGNDRPDPSHSDSTVVDTTETSVMESLGLPTSFGKSSKANKAGGDDDEDPPEDRPITTLKRSHESDTEEPNVDRIKSHFELMGFAFAEQNLSEGAVTAGEIIYRKKHVRLHNRMLKMMPSAAVKPKHTYFDEDGNEVNEGSQDNEMILHTSSDEDGPHIPPASRINLPFTSQLSSDANPSEENEPKTEVVNINLSIDQENEPNCVEENVEVNEIQSQDRQTQGKKEKKKKRKGKFQSSIPIEIANDRTLKKFWYKRFSLFSMFDYGIRLDRESWFSVTPEKVASFTAERCKCDIIIDAFCGVGGNSIQFAKTCNRVIAIDIDPKKIEMARHNATIYGVQDKIEFIIGNYFDLIEHLKADVVFLSPPWGGPDYMRKDSVYNLEESLQPVPASKLLEETRKMTKNIAVYLPRNSNCKQLAFLAGPGNAVEIEQNFLDRKLIALTAYYGDLKNMDNNKTDEITIQISCKYSIDNHRNGYFDLTNEAKLENFNNQLQFEESESADLIFNRTVEEFNLARLYLSGYDVTLLKYGKKNVFYEGVENRNDDKTEDNKSSSEDSDDSENDSEFDGGIVQKFIRTIFEDLVSLKDLNYIFSVGWTEINEQNQLLDLLNGNGLVQCFSMPQLLEALSVGLSNRSNGNSHNILSIVLEQQHIHPVTRIPQNKLSTANFCDLNHGTNRTALQNFITEPRELPMNFYNQPPPQLPPYAYMIPTNNGNYFSPPPVPPEFGFFNSNMPRSNLDPSTCLAQQQSSKLLKNAEILFSKLNLNEMNEAQRKEIQEWMYLKTECDTFMPSPGGVELPPSYFGNPFMNPSNVGAQQEQSQQPNTLLPIIEMDETNDPDEDETNDNESESGSYIDINDETNDLFAKISDKMTIFQAKTDELVQQKNDEYFLNNPIALSSGKSDIKESLDEAVGGIDLKISTSTSMSGQQYIEKSGRRRSIRDNNVLNIDELNLIRKAAAGNSKETENEEKNVAKHLSELEKLRCSLKKSSASIEAMNMQIKELEKTITLKKNLIIDLEKNNKTRMTAKSNCNKKRTKYEKKLKNTQEELGRAILKRKGADEIQRLKDLTTKFKEKLSDLTKIHKITAEPSLTKETESLKDLKKQLDHITKALKDEIKTRESLEKAISDKVRIIETETGDNNNKVVAVSPSLSSGAGVKVVDRMKIRDVNARISHLTEILKEKSSNLDNKDDKKRESLRCEIRNLRKTRDDLLEHLIILMKKLKKEKSLSSREERRMLVYDESINAIDDVIETKNEIICGHKSIDTDERLEREKGEQLLMARLNKLSEEEMRILLYKYFMKVIDLKDSCKKLEQNVEHLERQQKESEWRESILKNAIQQARLESKRNLALQQASHQMKLNPFLRHFASETANSSMNESSFDTSSNSGAAALPNYEELNIMKATKSRHQYHQQQIHHQTEIDPNFKKNLFTKFMFTGFQQGPSSAVAMANKDTAAVMIPQGNLKQLKEKKPATVAQKLTREYVNRITTKHQCRRHIMDQSSTHLVNFRLVYVVTQLIGFTVLVLILSWIGLHLEGFGWDYEKPKILFNWHPMCMTIGMLFLYGNSILIYRGFRYGRKRNLKITHASIHAFAFIFTVYGLVAAFNSHNYATPKIPNLYSIHSWIGLISVIIFAMQYVAGFVSFLFPMMKEPFKIFYMPIHIFFGLLGFVLAVAACLLGISEKAFFMMPKGEYGNMPSQAYLVNVVSLLIGVYGTLVVYLVTEPSYKREPLPEDTMLLTGSSE</sequence>
<gene>
    <name evidence="37" type="ORF">CLUMA_CG004164</name>
</gene>
<feature type="region of interest" description="Disordered" evidence="34">
    <location>
        <begin position="635"/>
        <end position="672"/>
    </location>
</feature>
<evidence type="ECO:0000256" key="32">
    <source>
        <dbReference type="ARBA" id="ARBA00081504"/>
    </source>
</evidence>
<dbReference type="Proteomes" id="UP000183832">
    <property type="component" value="Unassembled WGS sequence"/>
</dbReference>
<dbReference type="CDD" id="cd02440">
    <property type="entry name" value="AdoMet_MTases"/>
    <property type="match status" value="1"/>
</dbReference>
<feature type="region of interest" description="Disordered" evidence="34">
    <location>
        <begin position="1318"/>
        <end position="1338"/>
    </location>
</feature>
<evidence type="ECO:0000256" key="16">
    <source>
        <dbReference type="ARBA" id="ARBA00022982"/>
    </source>
</evidence>
<feature type="compositionally biased region" description="Basic and acidic residues" evidence="34">
    <location>
        <begin position="1026"/>
        <end position="1038"/>
    </location>
</feature>
<evidence type="ECO:0000256" key="14">
    <source>
        <dbReference type="ARBA" id="ARBA00022692"/>
    </source>
</evidence>
<dbReference type="InterPro" id="IPR006593">
    <property type="entry name" value="Cyt_b561/ferric_Rdtase_TM"/>
</dbReference>
<evidence type="ECO:0000256" key="13">
    <source>
        <dbReference type="ARBA" id="ARBA00022691"/>
    </source>
</evidence>
<feature type="transmembrane region" description="Helical" evidence="35">
    <location>
        <begin position="2138"/>
        <end position="2160"/>
    </location>
</feature>
<comment type="subunit">
    <text evidence="30">May form homooligomers. Interacts with CREBBP/CBP, EED/WAIT1, EP300/P300, NCOA6/PRIP, PPARBP/PBP and SMN.</text>
</comment>
<evidence type="ECO:0000256" key="15">
    <source>
        <dbReference type="ARBA" id="ARBA00022723"/>
    </source>
</evidence>
<evidence type="ECO:0000256" key="31">
    <source>
        <dbReference type="ARBA" id="ARBA00079339"/>
    </source>
</evidence>
<dbReference type="SUPFAM" id="SSF52540">
    <property type="entry name" value="P-loop containing nucleoside triphosphate hydrolases"/>
    <property type="match status" value="1"/>
</dbReference>
<comment type="cofactor">
    <cofactor evidence="1">
        <name>heme b</name>
        <dbReference type="ChEBI" id="CHEBI:60344"/>
    </cofactor>
</comment>
<dbReference type="PANTHER" id="PTHR14741:SF32">
    <property type="entry name" value="TRIMETHYLGUANOSINE SYNTHASE"/>
    <property type="match status" value="1"/>
</dbReference>
<feature type="region of interest" description="Disordered" evidence="34">
    <location>
        <begin position="474"/>
        <end position="556"/>
    </location>
</feature>
<evidence type="ECO:0000313" key="38">
    <source>
        <dbReference type="Proteomes" id="UP000183832"/>
    </source>
</evidence>
<feature type="coiled-coil region" evidence="33">
    <location>
        <begin position="1575"/>
        <end position="1602"/>
    </location>
</feature>
<feature type="compositionally biased region" description="Acidic residues" evidence="34">
    <location>
        <begin position="1318"/>
        <end position="1332"/>
    </location>
</feature>
<organism evidence="37 38">
    <name type="scientific">Clunio marinus</name>
    <dbReference type="NCBI Taxonomy" id="568069"/>
    <lineage>
        <taxon>Eukaryota</taxon>
        <taxon>Metazoa</taxon>
        <taxon>Ecdysozoa</taxon>
        <taxon>Arthropoda</taxon>
        <taxon>Hexapoda</taxon>
        <taxon>Insecta</taxon>
        <taxon>Pterygota</taxon>
        <taxon>Neoptera</taxon>
        <taxon>Endopterygota</taxon>
        <taxon>Diptera</taxon>
        <taxon>Nematocera</taxon>
        <taxon>Chironomoidea</taxon>
        <taxon>Chironomidae</taxon>
        <taxon>Clunio</taxon>
    </lineage>
</organism>
<keyword evidence="16" id="KW-0249">Electron transport</keyword>
<dbReference type="GO" id="GO:0005730">
    <property type="term" value="C:nucleolus"/>
    <property type="evidence" value="ECO:0007669"/>
    <property type="project" value="UniProtKB-SubCell"/>
</dbReference>
<dbReference type="GO" id="GO:0005737">
    <property type="term" value="C:cytoplasm"/>
    <property type="evidence" value="ECO:0007669"/>
    <property type="project" value="UniProtKB-SubCell"/>
</dbReference>
<evidence type="ECO:0000256" key="28">
    <source>
        <dbReference type="ARBA" id="ARBA00049790"/>
    </source>
</evidence>
<comment type="similarity">
    <text evidence="23">Belongs to the methyltransferase superfamily. Trimethylguanosine synthase family.</text>
</comment>
<keyword evidence="14 35" id="KW-0812">Transmembrane</keyword>
<evidence type="ECO:0000256" key="8">
    <source>
        <dbReference type="ARBA" id="ARBA00022490"/>
    </source>
</evidence>
<evidence type="ECO:0000256" key="30">
    <source>
        <dbReference type="ARBA" id="ARBA00064494"/>
    </source>
</evidence>
<keyword evidence="7" id="KW-0813">Transport</keyword>
<feature type="compositionally biased region" description="Low complexity" evidence="34">
    <location>
        <begin position="496"/>
        <end position="511"/>
    </location>
</feature>
<keyword evidence="19" id="KW-0805">Transcription regulation</keyword>
<keyword evidence="8" id="KW-0963">Cytoplasm</keyword>
<evidence type="ECO:0000256" key="19">
    <source>
        <dbReference type="ARBA" id="ARBA00023015"/>
    </source>
</evidence>
<feature type="transmembrane region" description="Helical" evidence="35">
    <location>
        <begin position="2064"/>
        <end position="2084"/>
    </location>
</feature>
<keyword evidence="33" id="KW-0175">Coiled coil</keyword>